<evidence type="ECO:0000256" key="1">
    <source>
        <dbReference type="ARBA" id="ARBA00004442"/>
    </source>
</evidence>
<dbReference type="AlphaFoldDB" id="A0A4R3KWZ1"/>
<evidence type="ECO:0000259" key="8">
    <source>
        <dbReference type="Pfam" id="PF14322"/>
    </source>
</evidence>
<gene>
    <name evidence="9" type="ORF">EDD80_102191</name>
</gene>
<keyword evidence="3 6" id="KW-0732">Signal</keyword>
<feature type="domain" description="RagB/SusD" evidence="7">
    <location>
        <begin position="345"/>
        <end position="500"/>
    </location>
</feature>
<dbReference type="Gene3D" id="1.25.40.390">
    <property type="match status" value="1"/>
</dbReference>
<keyword evidence="10" id="KW-1185">Reference proteome</keyword>
<proteinExistence type="inferred from homology"/>
<evidence type="ECO:0000313" key="10">
    <source>
        <dbReference type="Proteomes" id="UP000295807"/>
    </source>
</evidence>
<evidence type="ECO:0000256" key="6">
    <source>
        <dbReference type="SAM" id="SignalP"/>
    </source>
</evidence>
<dbReference type="InterPro" id="IPR033985">
    <property type="entry name" value="SusD-like_N"/>
</dbReference>
<comment type="subcellular location">
    <subcellularLocation>
        <location evidence="1">Cell outer membrane</location>
    </subcellularLocation>
</comment>
<comment type="caution">
    <text evidence="9">The sequence shown here is derived from an EMBL/GenBank/DDBJ whole genome shotgun (WGS) entry which is preliminary data.</text>
</comment>
<comment type="similarity">
    <text evidence="2">Belongs to the SusD family.</text>
</comment>
<dbReference type="Pfam" id="PF14322">
    <property type="entry name" value="SusD-like_3"/>
    <property type="match status" value="1"/>
</dbReference>
<dbReference type="Pfam" id="PF07980">
    <property type="entry name" value="SusD_RagB"/>
    <property type="match status" value="1"/>
</dbReference>
<evidence type="ECO:0000313" key="9">
    <source>
        <dbReference type="EMBL" id="TCS89000.1"/>
    </source>
</evidence>
<sequence>MKHKIILPGLLLSLTLFSCGEDFLNKTDPTRLVEDTFYQTEAQVEQALNGVYSQLQGIISNQWQYNEFITDNTTLHFNIGDRGQGPSLEAIEFWQINPSTGNINSLYNSYYETLVNINTILSKLEESTFDEGVKGQFEGQLKFLRAYYYFNLVQYFGPVIIITEPLETPSEAWEYSRQPVENVYELVESDLAAAVASLPESWDAANVGRITKGAALSLLGKVYLTKKQYSEAVSTLKQVLPLGYELLPSYADVFDPQKKNHAESILDVQFQGGNELGEWSNFIYTFAPRESEGAVINFPGQNGGGWNIPSRDMIAAYEAGDLRKEVSLKEGYTNLEGDWVPVPFINKYNHPHAIRGRTDDNWPVIRYADVLLMLAEAINEASGPTSEAAGYLNQVRDRAGLAPLNGLDKDEFREAVLHERRIELAFENHRWFDLKRTKTPQQLADFLNAYGDFEQSNPTTTRGGIPFSAADFVFEPYEVLFPIPANQILINNELTQNEGYQ</sequence>
<dbReference type="EMBL" id="SMAD01000002">
    <property type="protein sequence ID" value="TCS89000.1"/>
    <property type="molecule type" value="Genomic_DNA"/>
</dbReference>
<feature type="chain" id="PRO_5020968306" evidence="6">
    <location>
        <begin position="21"/>
        <end position="501"/>
    </location>
</feature>
<dbReference type="PROSITE" id="PS51257">
    <property type="entry name" value="PROKAR_LIPOPROTEIN"/>
    <property type="match status" value="1"/>
</dbReference>
<dbReference type="InterPro" id="IPR012944">
    <property type="entry name" value="SusD_RagB_dom"/>
</dbReference>
<organism evidence="9 10">
    <name type="scientific">Anseongella ginsenosidimutans</name>
    <dbReference type="NCBI Taxonomy" id="496056"/>
    <lineage>
        <taxon>Bacteria</taxon>
        <taxon>Pseudomonadati</taxon>
        <taxon>Bacteroidota</taxon>
        <taxon>Sphingobacteriia</taxon>
        <taxon>Sphingobacteriales</taxon>
        <taxon>Sphingobacteriaceae</taxon>
        <taxon>Anseongella</taxon>
    </lineage>
</organism>
<dbReference type="OrthoDB" id="993981at2"/>
<name>A0A4R3KWZ1_9SPHI</name>
<keyword evidence="4" id="KW-0472">Membrane</keyword>
<reference evidence="9 10" key="1">
    <citation type="submission" date="2019-03" db="EMBL/GenBank/DDBJ databases">
        <title>Genomic Encyclopedia of Type Strains, Phase IV (KMG-IV): sequencing the most valuable type-strain genomes for metagenomic binning, comparative biology and taxonomic classification.</title>
        <authorList>
            <person name="Goeker M."/>
        </authorList>
    </citation>
    <scope>NUCLEOTIDE SEQUENCE [LARGE SCALE GENOMIC DNA]</scope>
    <source>
        <strain evidence="9 10">DSM 21100</strain>
    </source>
</reference>
<dbReference type="CDD" id="cd08977">
    <property type="entry name" value="SusD"/>
    <property type="match status" value="1"/>
</dbReference>
<feature type="domain" description="SusD-like N-terminal" evidence="8">
    <location>
        <begin position="22"/>
        <end position="224"/>
    </location>
</feature>
<evidence type="ECO:0000256" key="5">
    <source>
        <dbReference type="ARBA" id="ARBA00023237"/>
    </source>
</evidence>
<accession>A0A4R3KWZ1</accession>
<dbReference type="Proteomes" id="UP000295807">
    <property type="component" value="Unassembled WGS sequence"/>
</dbReference>
<dbReference type="InterPro" id="IPR011990">
    <property type="entry name" value="TPR-like_helical_dom_sf"/>
</dbReference>
<evidence type="ECO:0000256" key="2">
    <source>
        <dbReference type="ARBA" id="ARBA00006275"/>
    </source>
</evidence>
<dbReference type="GO" id="GO:0009279">
    <property type="term" value="C:cell outer membrane"/>
    <property type="evidence" value="ECO:0007669"/>
    <property type="project" value="UniProtKB-SubCell"/>
</dbReference>
<dbReference type="SUPFAM" id="SSF48452">
    <property type="entry name" value="TPR-like"/>
    <property type="match status" value="1"/>
</dbReference>
<evidence type="ECO:0000259" key="7">
    <source>
        <dbReference type="Pfam" id="PF07980"/>
    </source>
</evidence>
<evidence type="ECO:0000256" key="3">
    <source>
        <dbReference type="ARBA" id="ARBA00022729"/>
    </source>
</evidence>
<protein>
    <submittedName>
        <fullName evidence="9">RagB/SusD domain-containing protein</fullName>
    </submittedName>
</protein>
<feature type="signal peptide" evidence="6">
    <location>
        <begin position="1"/>
        <end position="20"/>
    </location>
</feature>
<dbReference type="RefSeq" id="WP_132128102.1">
    <property type="nucleotide sequence ID" value="NZ_SMAD01000002.1"/>
</dbReference>
<evidence type="ECO:0000256" key="4">
    <source>
        <dbReference type="ARBA" id="ARBA00023136"/>
    </source>
</evidence>
<keyword evidence="5" id="KW-0998">Cell outer membrane</keyword>